<feature type="domain" description="DUF5636" evidence="3">
    <location>
        <begin position="232"/>
        <end position="393"/>
    </location>
</feature>
<feature type="compositionally biased region" description="Polar residues" evidence="1">
    <location>
        <begin position="373"/>
        <end position="384"/>
    </location>
</feature>
<gene>
    <name evidence="4" type="ORF">GCM10011379_24200</name>
</gene>
<keyword evidence="5" id="KW-1185">Reference proteome</keyword>
<dbReference type="RefSeq" id="WP_188952406.1">
    <property type="nucleotide sequence ID" value="NZ_BMIB01000002.1"/>
</dbReference>
<accession>A0A917MWE8</accession>
<organism evidence="4 5">
    <name type="scientific">Filimonas zeae</name>
    <dbReference type="NCBI Taxonomy" id="1737353"/>
    <lineage>
        <taxon>Bacteria</taxon>
        <taxon>Pseudomonadati</taxon>
        <taxon>Bacteroidota</taxon>
        <taxon>Chitinophagia</taxon>
        <taxon>Chitinophagales</taxon>
        <taxon>Chitinophagaceae</taxon>
        <taxon>Filimonas</taxon>
    </lineage>
</organism>
<proteinExistence type="predicted"/>
<reference evidence="4" key="1">
    <citation type="journal article" date="2014" name="Int. J. Syst. Evol. Microbiol.">
        <title>Complete genome sequence of Corynebacterium casei LMG S-19264T (=DSM 44701T), isolated from a smear-ripened cheese.</title>
        <authorList>
            <consortium name="US DOE Joint Genome Institute (JGI-PGF)"/>
            <person name="Walter F."/>
            <person name="Albersmeier A."/>
            <person name="Kalinowski J."/>
            <person name="Ruckert C."/>
        </authorList>
    </citation>
    <scope>NUCLEOTIDE SEQUENCE</scope>
    <source>
        <strain evidence="4">CGMCC 1.15290</strain>
    </source>
</reference>
<dbReference type="Pfam" id="PF18686">
    <property type="entry name" value="DUF5636"/>
    <property type="match status" value="1"/>
</dbReference>
<evidence type="ECO:0000313" key="5">
    <source>
        <dbReference type="Proteomes" id="UP000627292"/>
    </source>
</evidence>
<comment type="caution">
    <text evidence="4">The sequence shown here is derived from an EMBL/GenBank/DDBJ whole genome shotgun (WGS) entry which is preliminary data.</text>
</comment>
<dbReference type="EMBL" id="BMIB01000002">
    <property type="protein sequence ID" value="GGH68170.1"/>
    <property type="molecule type" value="Genomic_DNA"/>
</dbReference>
<evidence type="ECO:0000313" key="4">
    <source>
        <dbReference type="EMBL" id="GGH68170.1"/>
    </source>
</evidence>
<name>A0A917MWE8_9BACT</name>
<dbReference type="Proteomes" id="UP000627292">
    <property type="component" value="Unassembled WGS sequence"/>
</dbReference>
<sequence>MKTTATPVSAVTAARGDVAAANPMQLLEEQMKRFTVSKTPVQRMYMENQKRLRDEMTRDGSEAANALKLAVEAYAEADERVRKEMGEEAPGAEILPGLNELTERLLTVGQRAALIRPVLVSEAQQVSDDLIACAEWLGKMDDPDWQNDPDNIVEAGKDLLTRYGKYQATYNGNDNQTVYKLLGYLLEKKRTLDRMWEGERGEEGEEIPGKAVDGKEGYQWGDKEGRLSEENRNMLEDFNTLKAFMDNKSLVLSFLMPLATAVSGEEDKLGALRRELRRQEQSAGFNSPPRIPLGILPTETFFALLRKGRVLDDYGVGLKHGELTHRLQWYAIIEAAKSGGMFHSTVNQLYRQMGKEPRTGDPKWGAVLDDGNEVNSNSYSSPGTFNRDLQESTGPKTGTAFPGRSGYENPVGLEALAPIGEALAALRQTRLQQAVHATDKGNDYEEEAFPPPSVIALLVAKMRQQPNAFKLAEEDYVGHEFMAQRDKYAVWKQTDNSIEKDTLTWGKPAPAKWLTPFNAAAVAGLSVVFFAALHAYNKLYAYDENK</sequence>
<feature type="region of interest" description="Disordered" evidence="1">
    <location>
        <begin position="197"/>
        <end position="219"/>
    </location>
</feature>
<feature type="region of interest" description="Disordered" evidence="1">
    <location>
        <begin position="372"/>
        <end position="405"/>
    </location>
</feature>
<dbReference type="InterPro" id="IPR040708">
    <property type="entry name" value="DUF5636"/>
</dbReference>
<keyword evidence="2" id="KW-0472">Membrane</keyword>
<protein>
    <recommendedName>
        <fullName evidence="3">DUF5636 domain-containing protein</fullName>
    </recommendedName>
</protein>
<keyword evidence="2" id="KW-1133">Transmembrane helix</keyword>
<dbReference type="AlphaFoldDB" id="A0A917MWE8"/>
<keyword evidence="2" id="KW-0812">Transmembrane</keyword>
<feature type="transmembrane region" description="Helical" evidence="2">
    <location>
        <begin position="517"/>
        <end position="536"/>
    </location>
</feature>
<reference evidence="4" key="2">
    <citation type="submission" date="2020-09" db="EMBL/GenBank/DDBJ databases">
        <authorList>
            <person name="Sun Q."/>
            <person name="Zhou Y."/>
        </authorList>
    </citation>
    <scope>NUCLEOTIDE SEQUENCE</scope>
    <source>
        <strain evidence="4">CGMCC 1.15290</strain>
    </source>
</reference>
<evidence type="ECO:0000256" key="1">
    <source>
        <dbReference type="SAM" id="MobiDB-lite"/>
    </source>
</evidence>
<evidence type="ECO:0000256" key="2">
    <source>
        <dbReference type="SAM" id="Phobius"/>
    </source>
</evidence>
<evidence type="ECO:0000259" key="3">
    <source>
        <dbReference type="Pfam" id="PF18686"/>
    </source>
</evidence>